<organism evidence="2 3">
    <name type="scientific">Gynuella sunshinyii YC6258</name>
    <dbReference type="NCBI Taxonomy" id="1445510"/>
    <lineage>
        <taxon>Bacteria</taxon>
        <taxon>Pseudomonadati</taxon>
        <taxon>Pseudomonadota</taxon>
        <taxon>Gammaproteobacteria</taxon>
        <taxon>Oceanospirillales</taxon>
        <taxon>Saccharospirillaceae</taxon>
        <taxon>Gynuella</taxon>
    </lineage>
</organism>
<reference evidence="2 3" key="1">
    <citation type="submission" date="2014-01" db="EMBL/GenBank/DDBJ databases">
        <title>Full genme sequencing of cellulolytic bacterium Gynuella sunshinyii YC6258T gen. nov., sp. nov.</title>
        <authorList>
            <person name="Khan H."/>
            <person name="Chung E.J."/>
            <person name="Chung Y.R."/>
        </authorList>
    </citation>
    <scope>NUCLEOTIDE SEQUENCE [LARGE SCALE GENOMIC DNA]</scope>
    <source>
        <strain evidence="2 3">YC6258</strain>
    </source>
</reference>
<dbReference type="HOGENOM" id="CLU_1048737_0_0_6"/>
<dbReference type="AlphaFoldDB" id="A0A0C5VUZ3"/>
<dbReference type="STRING" id="1445510.YC6258_05932"/>
<dbReference type="Proteomes" id="UP000032266">
    <property type="component" value="Chromosome"/>
</dbReference>
<dbReference type="CDD" id="cd00081">
    <property type="entry name" value="Hint"/>
    <property type="match status" value="1"/>
</dbReference>
<dbReference type="Gene3D" id="2.170.16.10">
    <property type="entry name" value="Hedgehog/Intein (Hint) domain"/>
    <property type="match status" value="1"/>
</dbReference>
<protein>
    <recommendedName>
        <fullName evidence="4">Hint domain-containing protein</fullName>
    </recommendedName>
</protein>
<evidence type="ECO:0000256" key="1">
    <source>
        <dbReference type="SAM" id="SignalP"/>
    </source>
</evidence>
<dbReference type="EMBL" id="CP007142">
    <property type="protein sequence ID" value="AJQ97956.1"/>
    <property type="molecule type" value="Genomic_DNA"/>
</dbReference>
<evidence type="ECO:0008006" key="4">
    <source>
        <dbReference type="Google" id="ProtNLM"/>
    </source>
</evidence>
<accession>A0A0C5VUZ3</accession>
<dbReference type="GO" id="GO:0016539">
    <property type="term" value="P:intein-mediated protein splicing"/>
    <property type="evidence" value="ECO:0007669"/>
    <property type="project" value="InterPro"/>
</dbReference>
<keyword evidence="3" id="KW-1185">Reference proteome</keyword>
<dbReference type="InterPro" id="IPR006141">
    <property type="entry name" value="Intein_N"/>
</dbReference>
<feature type="chain" id="PRO_5002194798" description="Hint domain-containing protein" evidence="1">
    <location>
        <begin position="20"/>
        <end position="265"/>
    </location>
</feature>
<dbReference type="KEGG" id="gsn:YC6258_05932"/>
<dbReference type="PROSITE" id="PS50817">
    <property type="entry name" value="INTEIN_N_TER"/>
    <property type="match status" value="1"/>
</dbReference>
<feature type="signal peptide" evidence="1">
    <location>
        <begin position="1"/>
        <end position="19"/>
    </location>
</feature>
<evidence type="ECO:0000313" key="2">
    <source>
        <dbReference type="EMBL" id="AJQ97956.1"/>
    </source>
</evidence>
<sequence>MKNILIFATLVLLGQYALAVDYSNPNDSIYTPTESTNRCDEFLANSKAECQEYNRQAAEAGCIGLTEEALAILKDKKLVAGCIFKDFKLQFTFTCKCGCFHPSTDILTSTGQTSVDKIVAAPDMYEVHAFTAEGQYSNLFNDVYDVTRGDNLEPLVAISAGGRDVKVTASHPVLVLAQGDSDITVVKAKDLDPALHQLVLAGGDAVVIDSLDKNVPYYGRVYNFSTGTEESDMADHIVSANGLLMGDLYLQNTLGKEAAAIQARQ</sequence>
<evidence type="ECO:0000313" key="3">
    <source>
        <dbReference type="Proteomes" id="UP000032266"/>
    </source>
</evidence>
<dbReference type="InterPro" id="IPR036844">
    <property type="entry name" value="Hint_dom_sf"/>
</dbReference>
<proteinExistence type="predicted"/>
<gene>
    <name evidence="2" type="ORF">YC6258_05932</name>
</gene>
<keyword evidence="1" id="KW-0732">Signal</keyword>
<dbReference type="SUPFAM" id="SSF51294">
    <property type="entry name" value="Hedgehog/intein (Hint) domain"/>
    <property type="match status" value="1"/>
</dbReference>
<name>A0A0C5VUZ3_9GAMM</name>